<dbReference type="Proteomes" id="UP000672602">
    <property type="component" value="Unassembled WGS sequence"/>
</dbReference>
<dbReference type="InterPro" id="IPR029052">
    <property type="entry name" value="Metallo-depent_PP-like"/>
</dbReference>
<accession>A0A8J7S8M2</accession>
<keyword evidence="8" id="KW-1185">Reference proteome</keyword>
<protein>
    <submittedName>
        <fullName evidence="7">UDP-2,3-diacylglucosamine diphosphatase</fullName>
    </submittedName>
</protein>
<evidence type="ECO:0000256" key="3">
    <source>
        <dbReference type="ARBA" id="ARBA00022723"/>
    </source>
</evidence>
<evidence type="ECO:0000313" key="7">
    <source>
        <dbReference type="EMBL" id="MBP5858894.1"/>
    </source>
</evidence>
<dbReference type="Gene3D" id="3.60.21.10">
    <property type="match status" value="1"/>
</dbReference>
<dbReference type="CDD" id="cd07398">
    <property type="entry name" value="MPP_YbbF-LpxH"/>
    <property type="match status" value="1"/>
</dbReference>
<feature type="domain" description="Calcineurin-like phosphoesterase" evidence="6">
    <location>
        <begin position="11"/>
        <end position="211"/>
    </location>
</feature>
<dbReference type="GO" id="GO:0008758">
    <property type="term" value="F:UDP-2,3-diacylglucosamine hydrolase activity"/>
    <property type="evidence" value="ECO:0007669"/>
    <property type="project" value="TreeGrafter"/>
</dbReference>
<dbReference type="GO" id="GO:0016020">
    <property type="term" value="C:membrane"/>
    <property type="evidence" value="ECO:0007669"/>
    <property type="project" value="GOC"/>
</dbReference>
<keyword evidence="1" id="KW-1003">Cell membrane</keyword>
<sequence>MHGLRGVSRYRTVWISDTHLGTRGCKAEYLLDFLRHTEAETLYLVGDIVDGWRLKRSWYWNETQNAVVQEVLRKSRNGTKVIYVPGNHDECLRDYTNLFFGGVLVAKEAIHVGADGRRFLVIHGDEFDSVVRYAKWLALLGDWAYTVLLAMNGQLNRVRRWLNLPYWSLSAYLKHKVKNAVEFISRFEDALADEARGRGVDGVICGHIHHPEMRMIDGVLYCNDGDWVESCTALVEGEDGRLEIVRWTEAPERVGAPFPAALPAPVAKRGGKTIEKPVGA</sequence>
<dbReference type="PANTHER" id="PTHR34990">
    <property type="entry name" value="UDP-2,3-DIACYLGLUCOSAMINE HYDROLASE-RELATED"/>
    <property type="match status" value="1"/>
</dbReference>
<gene>
    <name evidence="7" type="ORF">KAJ83_17880</name>
</gene>
<evidence type="ECO:0000259" key="6">
    <source>
        <dbReference type="Pfam" id="PF00149"/>
    </source>
</evidence>
<name>A0A8J7S8M2_9PROT</name>
<dbReference type="GO" id="GO:0009245">
    <property type="term" value="P:lipid A biosynthetic process"/>
    <property type="evidence" value="ECO:0007669"/>
    <property type="project" value="TreeGrafter"/>
</dbReference>
<dbReference type="SUPFAM" id="SSF56300">
    <property type="entry name" value="Metallo-dependent phosphatases"/>
    <property type="match status" value="1"/>
</dbReference>
<dbReference type="RefSeq" id="WP_210683485.1">
    <property type="nucleotide sequence ID" value="NZ_JAGMWN010000012.1"/>
</dbReference>
<reference evidence="7" key="1">
    <citation type="submission" date="2021-04" db="EMBL/GenBank/DDBJ databases">
        <authorList>
            <person name="Zhang D.-C."/>
        </authorList>
    </citation>
    <scope>NUCLEOTIDE SEQUENCE</scope>
    <source>
        <strain evidence="7">CGMCC 1.15697</strain>
    </source>
</reference>
<keyword evidence="2" id="KW-0997">Cell inner membrane</keyword>
<evidence type="ECO:0000256" key="1">
    <source>
        <dbReference type="ARBA" id="ARBA00022475"/>
    </source>
</evidence>
<evidence type="ECO:0000313" key="8">
    <source>
        <dbReference type="Proteomes" id="UP000672602"/>
    </source>
</evidence>
<keyword evidence="4" id="KW-0472">Membrane</keyword>
<evidence type="ECO:0000256" key="5">
    <source>
        <dbReference type="ARBA" id="ARBA00023211"/>
    </source>
</evidence>
<evidence type="ECO:0000256" key="2">
    <source>
        <dbReference type="ARBA" id="ARBA00022519"/>
    </source>
</evidence>
<dbReference type="GO" id="GO:0046872">
    <property type="term" value="F:metal ion binding"/>
    <property type="evidence" value="ECO:0007669"/>
    <property type="project" value="UniProtKB-KW"/>
</dbReference>
<proteinExistence type="predicted"/>
<comment type="caution">
    <text evidence="7">The sequence shown here is derived from an EMBL/GenBank/DDBJ whole genome shotgun (WGS) entry which is preliminary data.</text>
</comment>
<keyword evidence="3" id="KW-0479">Metal-binding</keyword>
<organism evidence="7 8">
    <name type="scientific">Marivibrio halodurans</name>
    <dbReference type="NCBI Taxonomy" id="2039722"/>
    <lineage>
        <taxon>Bacteria</taxon>
        <taxon>Pseudomonadati</taxon>
        <taxon>Pseudomonadota</taxon>
        <taxon>Alphaproteobacteria</taxon>
        <taxon>Rhodospirillales</taxon>
        <taxon>Rhodospirillaceae</taxon>
        <taxon>Marivibrio</taxon>
    </lineage>
</organism>
<evidence type="ECO:0000256" key="4">
    <source>
        <dbReference type="ARBA" id="ARBA00023136"/>
    </source>
</evidence>
<dbReference type="InterPro" id="IPR004843">
    <property type="entry name" value="Calcineurin-like_PHP"/>
</dbReference>
<keyword evidence="5" id="KW-0464">Manganese</keyword>
<dbReference type="EMBL" id="JAGMWN010000012">
    <property type="protein sequence ID" value="MBP5858894.1"/>
    <property type="molecule type" value="Genomic_DNA"/>
</dbReference>
<dbReference type="InterPro" id="IPR043461">
    <property type="entry name" value="LpxH-like"/>
</dbReference>
<dbReference type="Pfam" id="PF00149">
    <property type="entry name" value="Metallophos"/>
    <property type="match status" value="1"/>
</dbReference>
<dbReference type="AlphaFoldDB" id="A0A8J7S8M2"/>
<dbReference type="PANTHER" id="PTHR34990:SF2">
    <property type="entry name" value="BLL8164 PROTEIN"/>
    <property type="match status" value="1"/>
</dbReference>